<comment type="similarity">
    <text evidence="2">Belongs to the major facilitator superfamily. TCR/Tet family.</text>
</comment>
<keyword evidence="4 7" id="KW-1133">Transmembrane helix</keyword>
<feature type="transmembrane region" description="Helical" evidence="7">
    <location>
        <begin position="98"/>
        <end position="118"/>
    </location>
</feature>
<dbReference type="AlphaFoldDB" id="A0AAD6N7G3"/>
<evidence type="ECO:0000256" key="3">
    <source>
        <dbReference type="ARBA" id="ARBA00022692"/>
    </source>
</evidence>
<evidence type="ECO:0000313" key="8">
    <source>
        <dbReference type="EMBL" id="KAJ6038254.1"/>
    </source>
</evidence>
<evidence type="ECO:0000256" key="1">
    <source>
        <dbReference type="ARBA" id="ARBA00004141"/>
    </source>
</evidence>
<protein>
    <recommendedName>
        <fullName evidence="10">Major facilitator superfamily (MFS) profile domain-containing protein</fullName>
    </recommendedName>
</protein>
<sequence length="404" mass="43070">MLIIARAIAGLGSAGLNSGALTILSASVPLQKSPVSQLGHVIGPLLGGALTEYTTWRWCFYINLPIGVIAVLLTVFIHIPDHATKVPRKSAAQTIFHMLDLVGFALFAAASIQLLLALDYGGSKYSWSSATVVGLFCGAGGAFITFLLWEHHKGDSAMIPLSMVSKRIVWSSCLMLMSLFGMTISESYYLPIYFQAIRDNSPLMSGVYMLPSILSQLVFAILSGVSIEKLGYYWPWGIFSAVVTSIGNGLMSTWKPDTPTAKWVGEQILVGVGRGAGFQLPIIAVQNTLPPSQIPVAMAVLMFSQTLSGAVWLTIADSIFSSGLKTLVSKYAPDVNPKTIIDSGAGGIRNVVSGQDLIGVLKAYSESMNQVFYMTAALGGCCILFVPGMGWKDIRNKASSPGQA</sequence>
<feature type="transmembrane region" description="Helical" evidence="7">
    <location>
        <begin position="55"/>
        <end position="77"/>
    </location>
</feature>
<feature type="transmembrane region" description="Helical" evidence="7">
    <location>
        <begin position="371"/>
        <end position="391"/>
    </location>
</feature>
<evidence type="ECO:0000313" key="9">
    <source>
        <dbReference type="Proteomes" id="UP001219568"/>
    </source>
</evidence>
<dbReference type="PANTHER" id="PTHR23501">
    <property type="entry name" value="MAJOR FACILITATOR SUPERFAMILY"/>
    <property type="match status" value="1"/>
</dbReference>
<dbReference type="SUPFAM" id="SSF103473">
    <property type="entry name" value="MFS general substrate transporter"/>
    <property type="match status" value="2"/>
</dbReference>
<proteinExistence type="inferred from homology"/>
<dbReference type="GO" id="GO:0005886">
    <property type="term" value="C:plasma membrane"/>
    <property type="evidence" value="ECO:0007669"/>
    <property type="project" value="TreeGrafter"/>
</dbReference>
<evidence type="ECO:0000256" key="6">
    <source>
        <dbReference type="ARBA" id="ARBA00023180"/>
    </source>
</evidence>
<dbReference type="Proteomes" id="UP001219568">
    <property type="component" value="Unassembled WGS sequence"/>
</dbReference>
<evidence type="ECO:0000256" key="5">
    <source>
        <dbReference type="ARBA" id="ARBA00023136"/>
    </source>
</evidence>
<name>A0AAD6N7G3_PENCN</name>
<keyword evidence="3 7" id="KW-0812">Transmembrane</keyword>
<feature type="transmembrane region" description="Helical" evidence="7">
    <location>
        <begin position="169"/>
        <end position="194"/>
    </location>
</feature>
<feature type="transmembrane region" description="Helical" evidence="7">
    <location>
        <begin position="232"/>
        <end position="251"/>
    </location>
</feature>
<feature type="transmembrane region" description="Helical" evidence="7">
    <location>
        <begin position="130"/>
        <end position="149"/>
    </location>
</feature>
<dbReference type="EMBL" id="JAQJZL010000009">
    <property type="protein sequence ID" value="KAJ6038254.1"/>
    <property type="molecule type" value="Genomic_DNA"/>
</dbReference>
<dbReference type="Pfam" id="PF07690">
    <property type="entry name" value="MFS_1"/>
    <property type="match status" value="1"/>
</dbReference>
<keyword evidence="6" id="KW-0325">Glycoprotein</keyword>
<feature type="transmembrane region" description="Helical" evidence="7">
    <location>
        <begin position="294"/>
        <end position="315"/>
    </location>
</feature>
<evidence type="ECO:0000256" key="4">
    <source>
        <dbReference type="ARBA" id="ARBA00022989"/>
    </source>
</evidence>
<comment type="caution">
    <text evidence="8">The sequence shown here is derived from an EMBL/GenBank/DDBJ whole genome shotgun (WGS) entry which is preliminary data.</text>
</comment>
<gene>
    <name evidence="8" type="ORF">N7460_008025</name>
</gene>
<evidence type="ECO:0000256" key="2">
    <source>
        <dbReference type="ARBA" id="ARBA00007520"/>
    </source>
</evidence>
<evidence type="ECO:0000256" key="7">
    <source>
        <dbReference type="SAM" id="Phobius"/>
    </source>
</evidence>
<dbReference type="Gene3D" id="1.20.1250.20">
    <property type="entry name" value="MFS general substrate transporter like domains"/>
    <property type="match status" value="2"/>
</dbReference>
<keyword evidence="5 7" id="KW-0472">Membrane</keyword>
<comment type="subcellular location">
    <subcellularLocation>
        <location evidence="1">Membrane</location>
        <topology evidence="1">Multi-pass membrane protein</topology>
    </subcellularLocation>
</comment>
<dbReference type="FunFam" id="1.20.1250.20:FF:000196">
    <property type="entry name" value="MFS toxin efflux pump (AflT)"/>
    <property type="match status" value="1"/>
</dbReference>
<reference evidence="8" key="1">
    <citation type="journal article" date="2023" name="IMA Fungus">
        <title>Comparative genomic study of the Penicillium genus elucidates a diverse pangenome and 15 lateral gene transfer events.</title>
        <authorList>
            <person name="Petersen C."/>
            <person name="Sorensen T."/>
            <person name="Nielsen M.R."/>
            <person name="Sondergaard T.E."/>
            <person name="Sorensen J.L."/>
            <person name="Fitzpatrick D.A."/>
            <person name="Frisvad J.C."/>
            <person name="Nielsen K.L."/>
        </authorList>
    </citation>
    <scope>NUCLEOTIDE SEQUENCE</scope>
    <source>
        <strain evidence="8">IBT 15450</strain>
    </source>
</reference>
<accession>A0AAD6N7G3</accession>
<feature type="transmembrane region" description="Helical" evidence="7">
    <location>
        <begin position="206"/>
        <end position="225"/>
    </location>
</feature>
<reference evidence="8" key="2">
    <citation type="submission" date="2023-01" db="EMBL/GenBank/DDBJ databases">
        <authorList>
            <person name="Petersen C."/>
        </authorList>
    </citation>
    <scope>NUCLEOTIDE SEQUENCE</scope>
    <source>
        <strain evidence="8">IBT 15450</strain>
    </source>
</reference>
<evidence type="ECO:0008006" key="10">
    <source>
        <dbReference type="Google" id="ProtNLM"/>
    </source>
</evidence>
<dbReference type="GO" id="GO:0022857">
    <property type="term" value="F:transmembrane transporter activity"/>
    <property type="evidence" value="ECO:0007669"/>
    <property type="project" value="InterPro"/>
</dbReference>
<dbReference type="InterPro" id="IPR036259">
    <property type="entry name" value="MFS_trans_sf"/>
</dbReference>
<keyword evidence="9" id="KW-1185">Reference proteome</keyword>
<organism evidence="8 9">
    <name type="scientific">Penicillium canescens</name>
    <dbReference type="NCBI Taxonomy" id="5083"/>
    <lineage>
        <taxon>Eukaryota</taxon>
        <taxon>Fungi</taxon>
        <taxon>Dikarya</taxon>
        <taxon>Ascomycota</taxon>
        <taxon>Pezizomycotina</taxon>
        <taxon>Eurotiomycetes</taxon>
        <taxon>Eurotiomycetidae</taxon>
        <taxon>Eurotiales</taxon>
        <taxon>Aspergillaceae</taxon>
        <taxon>Penicillium</taxon>
    </lineage>
</organism>
<dbReference type="InterPro" id="IPR011701">
    <property type="entry name" value="MFS"/>
</dbReference>
<dbReference type="PANTHER" id="PTHR23501:SF193">
    <property type="entry name" value="MULTIDRUG TRANSPORTER, PUTATIVE (AFU_ORTHOLOGUE AFUA_8G00940)-RELATED"/>
    <property type="match status" value="1"/>
</dbReference>